<evidence type="ECO:0000313" key="1">
    <source>
        <dbReference type="EMBL" id="KAJ1679807.1"/>
    </source>
</evidence>
<reference evidence="1" key="1">
    <citation type="submission" date="2022-06" db="EMBL/GenBank/DDBJ databases">
        <title>Phylogenomic reconstructions and comparative analyses of Kickxellomycotina fungi.</title>
        <authorList>
            <person name="Reynolds N.K."/>
            <person name="Stajich J.E."/>
            <person name="Barry K."/>
            <person name="Grigoriev I.V."/>
            <person name="Crous P."/>
            <person name="Smith M.E."/>
        </authorList>
    </citation>
    <scope>NUCLEOTIDE SEQUENCE</scope>
    <source>
        <strain evidence="1">RSA 2271</strain>
    </source>
</reference>
<comment type="caution">
    <text evidence="1">The sequence shown here is derived from an EMBL/GenBank/DDBJ whole genome shotgun (WGS) entry which is preliminary data.</text>
</comment>
<evidence type="ECO:0000313" key="2">
    <source>
        <dbReference type="Proteomes" id="UP001145114"/>
    </source>
</evidence>
<sequence>MEDTKDTPLFELVQTTLRDYNEAIRALLESLASPAAQVAAQAGAKRRRDIMADILRLDRQLQSLYFQIKEHQVRQEQIRETQQRIAQCDALKSELAGFLFESKDRLDHLLSNTDERISAAREPQQHKLDYNDILDYANKISAFTSAPPNFNPRQPYMGHYELPYPSETYMHASILNHLPHILKAKKAEGHGTHHMFFDVLYTSCVCLCASLCS</sequence>
<protein>
    <submittedName>
        <fullName evidence="1">Uncharacterized protein</fullName>
    </submittedName>
</protein>
<gene>
    <name evidence="1" type="ORF">EV182_001292</name>
</gene>
<proteinExistence type="predicted"/>
<name>A0ACC1HTP1_9FUNG</name>
<accession>A0ACC1HTP1</accession>
<dbReference type="Proteomes" id="UP001145114">
    <property type="component" value="Unassembled WGS sequence"/>
</dbReference>
<organism evidence="1 2">
    <name type="scientific">Spiromyces aspiralis</name>
    <dbReference type="NCBI Taxonomy" id="68401"/>
    <lineage>
        <taxon>Eukaryota</taxon>
        <taxon>Fungi</taxon>
        <taxon>Fungi incertae sedis</taxon>
        <taxon>Zoopagomycota</taxon>
        <taxon>Kickxellomycotina</taxon>
        <taxon>Kickxellomycetes</taxon>
        <taxon>Kickxellales</taxon>
        <taxon>Kickxellaceae</taxon>
        <taxon>Spiromyces</taxon>
    </lineage>
</organism>
<keyword evidence="2" id="KW-1185">Reference proteome</keyword>
<dbReference type="EMBL" id="JAMZIH010000172">
    <property type="protein sequence ID" value="KAJ1679807.1"/>
    <property type="molecule type" value="Genomic_DNA"/>
</dbReference>